<feature type="non-terminal residue" evidence="1">
    <location>
        <position position="155"/>
    </location>
</feature>
<protein>
    <recommendedName>
        <fullName evidence="3">Protein kinase domain-containing protein</fullName>
    </recommendedName>
</protein>
<accession>A0A6H5IFB6</accession>
<dbReference type="EMBL" id="CADCXV010000806">
    <property type="protein sequence ID" value="CAB0036081.1"/>
    <property type="molecule type" value="Genomic_DNA"/>
</dbReference>
<dbReference type="SUPFAM" id="SSF56112">
    <property type="entry name" value="Protein kinase-like (PK-like)"/>
    <property type="match status" value="1"/>
</dbReference>
<organism evidence="1 2">
    <name type="scientific">Trichogramma brassicae</name>
    <dbReference type="NCBI Taxonomy" id="86971"/>
    <lineage>
        <taxon>Eukaryota</taxon>
        <taxon>Metazoa</taxon>
        <taxon>Ecdysozoa</taxon>
        <taxon>Arthropoda</taxon>
        <taxon>Hexapoda</taxon>
        <taxon>Insecta</taxon>
        <taxon>Pterygota</taxon>
        <taxon>Neoptera</taxon>
        <taxon>Endopterygota</taxon>
        <taxon>Hymenoptera</taxon>
        <taxon>Apocrita</taxon>
        <taxon>Proctotrupomorpha</taxon>
        <taxon>Chalcidoidea</taxon>
        <taxon>Trichogrammatidae</taxon>
        <taxon>Trichogramma</taxon>
    </lineage>
</organism>
<evidence type="ECO:0000313" key="1">
    <source>
        <dbReference type="EMBL" id="CAB0036081.1"/>
    </source>
</evidence>
<evidence type="ECO:0008006" key="3">
    <source>
        <dbReference type="Google" id="ProtNLM"/>
    </source>
</evidence>
<proteinExistence type="predicted"/>
<dbReference type="OrthoDB" id="40902at2759"/>
<gene>
    <name evidence="1" type="ORF">TBRA_LOCUS7963</name>
</gene>
<reference evidence="1 2" key="1">
    <citation type="submission" date="2020-02" db="EMBL/GenBank/DDBJ databases">
        <authorList>
            <person name="Ferguson B K."/>
        </authorList>
    </citation>
    <scope>NUCLEOTIDE SEQUENCE [LARGE SCALE GENOMIC DNA]</scope>
</reference>
<keyword evidence="2" id="KW-1185">Reference proteome</keyword>
<sequence>MIYGKKMRVKCKEAGAFSEVRLAESKDRPGMLYAVKIIDKKALKGKEDSLENEIKVLRRFSRCVTSYTGDGILKSDDNDEKECAHSIAAAVLDERAMSLEDSDELYKSQCHKSELQVTASCPRLEIAPSVRALTKTSRIFLSFHQKYTLKTTISD</sequence>
<dbReference type="AlphaFoldDB" id="A0A6H5IFB6"/>
<evidence type="ECO:0000313" key="2">
    <source>
        <dbReference type="Proteomes" id="UP000479190"/>
    </source>
</evidence>
<name>A0A6H5IFB6_9HYME</name>
<dbReference type="InterPro" id="IPR011009">
    <property type="entry name" value="Kinase-like_dom_sf"/>
</dbReference>
<dbReference type="Gene3D" id="3.30.200.20">
    <property type="entry name" value="Phosphorylase Kinase, domain 1"/>
    <property type="match status" value="1"/>
</dbReference>
<dbReference type="Proteomes" id="UP000479190">
    <property type="component" value="Unassembled WGS sequence"/>
</dbReference>